<evidence type="ECO:0000259" key="2">
    <source>
        <dbReference type="Pfam" id="PF18314"/>
    </source>
</evidence>
<comment type="caution">
    <text evidence="4">The sequence shown here is derived from an EMBL/GenBank/DDBJ whole genome shotgun (WGS) entry which is preliminary data.</text>
</comment>
<dbReference type="GeneID" id="59350928"/>
<gene>
    <name evidence="4" type="ORF">MIND_01190100</name>
</gene>
<dbReference type="Pfam" id="PF18314">
    <property type="entry name" value="FAS_I_H"/>
    <property type="match status" value="1"/>
</dbReference>
<evidence type="ECO:0000313" key="5">
    <source>
        <dbReference type="Proteomes" id="UP000636479"/>
    </source>
</evidence>
<feature type="domain" description="Fatty acid synthase type I helical" evidence="2">
    <location>
        <begin position="258"/>
        <end position="418"/>
    </location>
</feature>
<dbReference type="InterPro" id="IPR013785">
    <property type="entry name" value="Aldolase_TIM"/>
</dbReference>
<sequence>MHVLGDHIVAIDGGLNSANEVSCRVWEDNGTMQVDTPFSRFLGKPPIMVVGMTLSTVPAGFCSAVLDADLLPVSTKFSRNGAKRTGPALRNTKSSLALSCLSFLYQFASSVCGIQTQDRQFEDEARAAAESETPEAAAVTSVAATAGAPRAVALAAPSGPVATIDNFPVKVIHVFTAIVAQKVEEENRRDLSPKSIKDLVGSKSTLQNEIFSDLQLKFTSAPEKGEEPLLEDLASAFLWPQWYVEGLLFATQFTQIAFAAQHIELYMRYLNRNSRAGETALVNEKANGLALQTKPDNVAKEHGDVYIEGIQLMFDPIKVRRFDLNWARQDALLMFYDIIFGRLTTVDCDITARCIALMNRADAEVLAYMQYNIGQMDPTKGETYALAKKPGQQLIDNVREVIGEDPFYMYDCLDQAPLLEPRRLAVYLSKKKDSRWDPFIALSKNGRLFKNAMTTAAVFGSTKIAEQPMSTLQCFTQPEKEVNGRRRKCRRSKRIMTTKRLIGGLVTLPRRMG</sequence>
<dbReference type="Pfam" id="PF18325">
    <property type="entry name" value="Fas_alpha_ACP"/>
    <property type="match status" value="1"/>
</dbReference>
<dbReference type="InterPro" id="IPR041550">
    <property type="entry name" value="FASI_helical"/>
</dbReference>
<dbReference type="Gene3D" id="6.10.250.1930">
    <property type="match status" value="1"/>
</dbReference>
<protein>
    <submittedName>
        <fullName evidence="4">Fatty acid synthase</fullName>
    </submittedName>
</protein>
<evidence type="ECO:0000256" key="1">
    <source>
        <dbReference type="ARBA" id="ARBA00022679"/>
    </source>
</evidence>
<feature type="domain" description="Fatty acid synthase subunit alpha acyl carrier" evidence="3">
    <location>
        <begin position="167"/>
        <end position="237"/>
    </location>
</feature>
<dbReference type="Gene3D" id="3.40.50.720">
    <property type="entry name" value="NAD(P)-binding Rossmann-like Domain"/>
    <property type="match status" value="1"/>
</dbReference>
<keyword evidence="5" id="KW-1185">Reference proteome</keyword>
<dbReference type="InterPro" id="IPR050830">
    <property type="entry name" value="Fungal_FAS"/>
</dbReference>
<proteinExistence type="predicted"/>
<dbReference type="GO" id="GO:0008897">
    <property type="term" value="F:holo-[acyl-carrier-protein] synthase activity"/>
    <property type="evidence" value="ECO:0007669"/>
    <property type="project" value="InterPro"/>
</dbReference>
<dbReference type="Gene3D" id="3.20.20.70">
    <property type="entry name" value="Aldolase class I"/>
    <property type="match status" value="1"/>
</dbReference>
<accession>A0A8H6S4B5</accession>
<dbReference type="OrthoDB" id="3039468at2759"/>
<name>A0A8H6S4B5_9AGAR</name>
<dbReference type="InterPro" id="IPR040899">
    <property type="entry name" value="Fas_alpha_ACP"/>
</dbReference>
<dbReference type="RefSeq" id="XP_037215338.1">
    <property type="nucleotide sequence ID" value="XM_037368412.1"/>
</dbReference>
<dbReference type="Proteomes" id="UP000636479">
    <property type="component" value="Unassembled WGS sequence"/>
</dbReference>
<keyword evidence="1" id="KW-0808">Transferase</keyword>
<reference evidence="4" key="1">
    <citation type="submission" date="2020-05" db="EMBL/GenBank/DDBJ databases">
        <title>Mycena genomes resolve the evolution of fungal bioluminescence.</title>
        <authorList>
            <person name="Tsai I.J."/>
        </authorList>
    </citation>
    <scope>NUCLEOTIDE SEQUENCE</scope>
    <source>
        <strain evidence="4">171206Taipei</strain>
    </source>
</reference>
<dbReference type="PANTHER" id="PTHR10982:SF21">
    <property type="entry name" value="FATTY ACID SYNTHASE SUBUNIT BETA"/>
    <property type="match status" value="1"/>
</dbReference>
<dbReference type="PANTHER" id="PTHR10982">
    <property type="entry name" value="MALONYL COA-ACYL CARRIER PROTEIN TRANSACYLASE"/>
    <property type="match status" value="1"/>
</dbReference>
<organism evidence="4 5">
    <name type="scientific">Mycena indigotica</name>
    <dbReference type="NCBI Taxonomy" id="2126181"/>
    <lineage>
        <taxon>Eukaryota</taxon>
        <taxon>Fungi</taxon>
        <taxon>Dikarya</taxon>
        <taxon>Basidiomycota</taxon>
        <taxon>Agaricomycotina</taxon>
        <taxon>Agaricomycetes</taxon>
        <taxon>Agaricomycetidae</taxon>
        <taxon>Agaricales</taxon>
        <taxon>Marasmiineae</taxon>
        <taxon>Mycenaceae</taxon>
        <taxon>Mycena</taxon>
    </lineage>
</organism>
<evidence type="ECO:0000259" key="3">
    <source>
        <dbReference type="Pfam" id="PF18325"/>
    </source>
</evidence>
<dbReference type="AlphaFoldDB" id="A0A8H6S4B5"/>
<evidence type="ECO:0000313" key="4">
    <source>
        <dbReference type="EMBL" id="KAF7292910.1"/>
    </source>
</evidence>
<dbReference type="EMBL" id="JACAZF010000011">
    <property type="protein sequence ID" value="KAF7292910.1"/>
    <property type="molecule type" value="Genomic_DNA"/>
</dbReference>